<proteinExistence type="predicted"/>
<comment type="caution">
    <text evidence="6">The sequence shown here is derived from an EMBL/GenBank/DDBJ whole genome shotgun (WGS) entry which is preliminary data.</text>
</comment>
<dbReference type="Proteomes" id="UP000789901">
    <property type="component" value="Unassembled WGS sequence"/>
</dbReference>
<comment type="subcellular location">
    <subcellularLocation>
        <location evidence="1">Nucleus</location>
    </subcellularLocation>
</comment>
<keyword evidence="4" id="KW-0862">Zinc</keyword>
<evidence type="ECO:0000256" key="4">
    <source>
        <dbReference type="ARBA" id="ARBA00022833"/>
    </source>
</evidence>
<dbReference type="EMBL" id="CAJVQB010111047">
    <property type="protein sequence ID" value="CAG8852337.1"/>
    <property type="molecule type" value="Genomic_DNA"/>
</dbReference>
<evidence type="ECO:0000256" key="1">
    <source>
        <dbReference type="ARBA" id="ARBA00004123"/>
    </source>
</evidence>
<evidence type="ECO:0000256" key="3">
    <source>
        <dbReference type="ARBA" id="ARBA00022771"/>
    </source>
</evidence>
<protein>
    <submittedName>
        <fullName evidence="6">19314_t:CDS:1</fullName>
    </submittedName>
</protein>
<organism evidence="6 7">
    <name type="scientific">Gigaspora margarita</name>
    <dbReference type="NCBI Taxonomy" id="4874"/>
    <lineage>
        <taxon>Eukaryota</taxon>
        <taxon>Fungi</taxon>
        <taxon>Fungi incertae sedis</taxon>
        <taxon>Mucoromycota</taxon>
        <taxon>Glomeromycotina</taxon>
        <taxon>Glomeromycetes</taxon>
        <taxon>Diversisporales</taxon>
        <taxon>Gigasporaceae</taxon>
        <taxon>Gigaspora</taxon>
    </lineage>
</organism>
<evidence type="ECO:0000256" key="2">
    <source>
        <dbReference type="ARBA" id="ARBA00022723"/>
    </source>
</evidence>
<evidence type="ECO:0000313" key="7">
    <source>
        <dbReference type="Proteomes" id="UP000789901"/>
    </source>
</evidence>
<dbReference type="SUPFAM" id="SSF53098">
    <property type="entry name" value="Ribonuclease H-like"/>
    <property type="match status" value="1"/>
</dbReference>
<dbReference type="PANTHER" id="PTHR46481">
    <property type="entry name" value="ZINC FINGER BED DOMAIN-CONTAINING PROTEIN 4"/>
    <property type="match status" value="1"/>
</dbReference>
<keyword evidence="5" id="KW-0539">Nucleus</keyword>
<feature type="non-terminal residue" evidence="6">
    <location>
        <position position="214"/>
    </location>
</feature>
<accession>A0ABN7XBX2</accession>
<sequence>LNRKQTTITKAFEISLAKPHNTTEQAIHNKAITEVIVMQNLSLSFTEEKMFKHFTKIVDSQWIVLGRKKIKSLIDKEFNQISSCLQYDLYQAKTVLLIADLWTVYSCKGYLNIIVIWINKNFELTNPVLAVTFLQYPHTADAILKCIKNVLEHLGLKTKVFSIMSNSGANIKLACNKLGLKWVPCSAHILNLISEHLELVQESIQRQQKLNQEK</sequence>
<reference evidence="6 7" key="1">
    <citation type="submission" date="2021-06" db="EMBL/GenBank/DDBJ databases">
        <authorList>
            <person name="Kallberg Y."/>
            <person name="Tangrot J."/>
            <person name="Rosling A."/>
        </authorList>
    </citation>
    <scope>NUCLEOTIDE SEQUENCE [LARGE SCALE GENOMIC DNA]</scope>
    <source>
        <strain evidence="6 7">120-4 pot B 10/14</strain>
    </source>
</reference>
<evidence type="ECO:0000256" key="5">
    <source>
        <dbReference type="ARBA" id="ARBA00023242"/>
    </source>
</evidence>
<dbReference type="PANTHER" id="PTHR46481:SF10">
    <property type="entry name" value="ZINC FINGER BED DOMAIN-CONTAINING PROTEIN 39"/>
    <property type="match status" value="1"/>
</dbReference>
<feature type="non-terminal residue" evidence="6">
    <location>
        <position position="1"/>
    </location>
</feature>
<evidence type="ECO:0000313" key="6">
    <source>
        <dbReference type="EMBL" id="CAG8852337.1"/>
    </source>
</evidence>
<dbReference type="InterPro" id="IPR012337">
    <property type="entry name" value="RNaseH-like_sf"/>
</dbReference>
<keyword evidence="7" id="KW-1185">Reference proteome</keyword>
<name>A0ABN7XBX2_GIGMA</name>
<dbReference type="InterPro" id="IPR052035">
    <property type="entry name" value="ZnF_BED_domain_contain"/>
</dbReference>
<gene>
    <name evidence="6" type="ORF">GMARGA_LOCUS41172</name>
</gene>
<keyword evidence="2" id="KW-0479">Metal-binding</keyword>
<keyword evidence="3" id="KW-0863">Zinc-finger</keyword>